<protein>
    <submittedName>
        <fullName evidence="1">Bacillithiol biosynthesis deacetylase BshB1</fullName>
    </submittedName>
</protein>
<dbReference type="InterPro" id="IPR003737">
    <property type="entry name" value="GlcNAc_PI_deacetylase-related"/>
</dbReference>
<proteinExistence type="predicted"/>
<dbReference type="PANTHER" id="PTHR12993:SF30">
    <property type="entry name" value="N-ACETYL-ALPHA-D-GLUCOSAMINYL L-MALATE DEACETYLASE 1"/>
    <property type="match status" value="1"/>
</dbReference>
<dbReference type="SUPFAM" id="SSF102588">
    <property type="entry name" value="LmbE-like"/>
    <property type="match status" value="1"/>
</dbReference>
<evidence type="ECO:0000313" key="2">
    <source>
        <dbReference type="Proteomes" id="UP000198972"/>
    </source>
</evidence>
<dbReference type="EMBL" id="FNBG01000010">
    <property type="protein sequence ID" value="SDF42477.1"/>
    <property type="molecule type" value="Genomic_DNA"/>
</dbReference>
<dbReference type="STRING" id="670482.SAMN04488542_110138"/>
<keyword evidence="2" id="KW-1185">Reference proteome</keyword>
<dbReference type="GO" id="GO:0071793">
    <property type="term" value="P:bacillithiol biosynthetic process"/>
    <property type="evidence" value="ECO:0007669"/>
    <property type="project" value="InterPro"/>
</dbReference>
<dbReference type="OrthoDB" id="9778719at2"/>
<dbReference type="Gene3D" id="3.40.50.10320">
    <property type="entry name" value="LmbE-like"/>
    <property type="match status" value="1"/>
</dbReference>
<evidence type="ECO:0000313" key="1">
    <source>
        <dbReference type="EMBL" id="SDF42477.1"/>
    </source>
</evidence>
<dbReference type="PANTHER" id="PTHR12993">
    <property type="entry name" value="N-ACETYLGLUCOSAMINYL-PHOSPHATIDYLINOSITOL DE-N-ACETYLASE-RELATED"/>
    <property type="match status" value="1"/>
</dbReference>
<dbReference type="RefSeq" id="WP_091229628.1">
    <property type="nucleotide sequence ID" value="NZ_FNBG01000010.1"/>
</dbReference>
<dbReference type="InterPro" id="IPR024078">
    <property type="entry name" value="LmbE-like_dom_sf"/>
</dbReference>
<dbReference type="InterPro" id="IPR023842">
    <property type="entry name" value="Bacillithiol_biosynth_BshB1"/>
</dbReference>
<gene>
    <name evidence="1" type="ORF">SAMN04488542_110138</name>
</gene>
<sequence>MSDKLDILIFGAHGDDAEIGMAGTIAKQVAAGYSVGLCDLTEAELSSNGNVVLRKEEAAEAAKVLGVKVRHNLGLPDRGLYVNPEQIAAVTEVIRKYQPSIIFAPYWEDRHPDHIACSRLVEEAAFNAKLRRYMPDKPAVQAPDLYFYFINDWRTPDLLVDVTDYYMTKEAALECYRSQFGQSSMNENEDVAPTPLNQGYVERVKARDALLGQRKLIPYAEGFAVKTPYVVNIFGSRNSVVMD</sequence>
<dbReference type="Proteomes" id="UP000198972">
    <property type="component" value="Unassembled WGS sequence"/>
</dbReference>
<organism evidence="1 2">
    <name type="scientific">Fontibacillus panacisegetis</name>
    <dbReference type="NCBI Taxonomy" id="670482"/>
    <lineage>
        <taxon>Bacteria</taxon>
        <taxon>Bacillati</taxon>
        <taxon>Bacillota</taxon>
        <taxon>Bacilli</taxon>
        <taxon>Bacillales</taxon>
        <taxon>Paenibacillaceae</taxon>
        <taxon>Fontibacillus</taxon>
    </lineage>
</organism>
<reference evidence="1 2" key="1">
    <citation type="submission" date="2016-10" db="EMBL/GenBank/DDBJ databases">
        <authorList>
            <person name="de Groot N.N."/>
        </authorList>
    </citation>
    <scope>NUCLEOTIDE SEQUENCE [LARGE SCALE GENOMIC DNA]</scope>
    <source>
        <strain evidence="1 2">DSM 28129</strain>
    </source>
</reference>
<name>A0A1G7KYY8_9BACL</name>
<dbReference type="NCBIfam" id="TIGR04001">
    <property type="entry name" value="thiol_BshB1"/>
    <property type="match status" value="1"/>
</dbReference>
<dbReference type="GO" id="GO:0019213">
    <property type="term" value="F:deacetylase activity"/>
    <property type="evidence" value="ECO:0007669"/>
    <property type="project" value="InterPro"/>
</dbReference>
<dbReference type="Pfam" id="PF02585">
    <property type="entry name" value="PIG-L"/>
    <property type="match status" value="1"/>
</dbReference>
<accession>A0A1G7KYY8</accession>
<dbReference type="AlphaFoldDB" id="A0A1G7KYY8"/>
<dbReference type="GO" id="GO:0016811">
    <property type="term" value="F:hydrolase activity, acting on carbon-nitrogen (but not peptide) bonds, in linear amides"/>
    <property type="evidence" value="ECO:0007669"/>
    <property type="project" value="TreeGrafter"/>
</dbReference>